<protein>
    <submittedName>
        <fullName evidence="1">Uncharacterized protein</fullName>
    </submittedName>
</protein>
<keyword evidence="1" id="KW-0614">Plasmid</keyword>
<reference evidence="1 2" key="1">
    <citation type="submission" date="2018-06" db="EMBL/GenBank/DDBJ databases">
        <title>Comparative genomics of rhizobia nodulating Arachis hypogaea in China.</title>
        <authorList>
            <person name="Li Y."/>
        </authorList>
    </citation>
    <scope>NUCLEOTIDE SEQUENCE [LARGE SCALE GENOMIC DNA]</scope>
    <source>
        <strain evidence="1 2">CCBAU 51670</strain>
        <plasmid evidence="1 2">unnamed1</plasmid>
    </source>
</reference>
<sequence>MTALPGRCRPFPQIVSLPSRTVPTSCAEEPKFAKLLPGFEVQHADARGLFDGSIWPKTGCASIG</sequence>
<dbReference type="AlphaFoldDB" id="A0AAE5X8S3"/>
<evidence type="ECO:0000313" key="2">
    <source>
        <dbReference type="Proteomes" id="UP000288972"/>
    </source>
</evidence>
<accession>A0AAE5X8S3</accession>
<name>A0AAE5X8S3_9BRAD</name>
<evidence type="ECO:0000313" key="1">
    <source>
        <dbReference type="EMBL" id="QAU50673.1"/>
    </source>
</evidence>
<proteinExistence type="predicted"/>
<dbReference type="KEGG" id="bgz:XH91_35405"/>
<gene>
    <name evidence="1" type="ORF">XH91_35405</name>
</gene>
<geneLocation type="plasmid" evidence="1 2">
    <name>unnamed1</name>
</geneLocation>
<organism evidence="1 2">
    <name type="scientific">Bradyrhizobium guangzhouense</name>
    <dbReference type="NCBI Taxonomy" id="1325095"/>
    <lineage>
        <taxon>Bacteria</taxon>
        <taxon>Pseudomonadati</taxon>
        <taxon>Pseudomonadota</taxon>
        <taxon>Alphaproteobacteria</taxon>
        <taxon>Hyphomicrobiales</taxon>
        <taxon>Nitrobacteraceae</taxon>
        <taxon>Bradyrhizobium</taxon>
    </lineage>
</organism>
<dbReference type="EMBL" id="CP030054">
    <property type="protein sequence ID" value="QAU50673.1"/>
    <property type="molecule type" value="Genomic_DNA"/>
</dbReference>
<dbReference type="Proteomes" id="UP000288972">
    <property type="component" value="Plasmid unnamed1"/>
</dbReference>